<reference evidence="2" key="1">
    <citation type="submission" date="2016-05" db="EMBL/GenBank/DDBJ databases">
        <authorList>
            <person name="Lavstsen T."/>
            <person name="Jespersen J.S."/>
        </authorList>
    </citation>
    <scope>NUCLEOTIDE SEQUENCE</scope>
    <source>
        <tissue evidence="2">Brain</tissue>
    </source>
</reference>
<proteinExistence type="predicted"/>
<protein>
    <submittedName>
        <fullName evidence="2">Uncharacterized protein</fullName>
    </submittedName>
</protein>
<organism evidence="2">
    <name type="scientific">Nothobranchius furzeri</name>
    <name type="common">Turquoise killifish</name>
    <dbReference type="NCBI Taxonomy" id="105023"/>
    <lineage>
        <taxon>Eukaryota</taxon>
        <taxon>Metazoa</taxon>
        <taxon>Chordata</taxon>
        <taxon>Craniata</taxon>
        <taxon>Vertebrata</taxon>
        <taxon>Euteleostomi</taxon>
        <taxon>Actinopterygii</taxon>
        <taxon>Neopterygii</taxon>
        <taxon>Teleostei</taxon>
        <taxon>Neoteleostei</taxon>
        <taxon>Acanthomorphata</taxon>
        <taxon>Ovalentaria</taxon>
        <taxon>Atherinomorphae</taxon>
        <taxon>Cyprinodontiformes</taxon>
        <taxon>Nothobranchiidae</taxon>
        <taxon>Nothobranchius</taxon>
    </lineage>
</organism>
<dbReference type="EMBL" id="HAEJ01001837">
    <property type="protein sequence ID" value="SBS42294.1"/>
    <property type="molecule type" value="Transcribed_RNA"/>
</dbReference>
<feature type="non-terminal residue" evidence="2">
    <location>
        <position position="56"/>
    </location>
</feature>
<evidence type="ECO:0000256" key="1">
    <source>
        <dbReference type="SAM" id="MobiDB-lite"/>
    </source>
</evidence>
<gene>
    <name evidence="2" type="primary">Nfu_g_1_017461</name>
</gene>
<sequence>KTHSHHLLETVTRSCGLDPTQVSAHLPRRELKDTQPSPAGACCVPLHTGSGPGFSS</sequence>
<name>A0A1A8U1W3_NOTFU</name>
<reference evidence="2" key="2">
    <citation type="submission" date="2016-06" db="EMBL/GenBank/DDBJ databases">
        <title>The genome of a short-lived fish provides insights into sex chromosome evolution and the genetic control of aging.</title>
        <authorList>
            <person name="Reichwald K."/>
            <person name="Felder M."/>
            <person name="Petzold A."/>
            <person name="Koch P."/>
            <person name="Groth M."/>
            <person name="Platzer M."/>
        </authorList>
    </citation>
    <scope>NUCLEOTIDE SEQUENCE</scope>
    <source>
        <tissue evidence="2">Brain</tissue>
    </source>
</reference>
<dbReference type="AlphaFoldDB" id="A0A1A8U1W3"/>
<feature type="non-terminal residue" evidence="2">
    <location>
        <position position="1"/>
    </location>
</feature>
<evidence type="ECO:0000313" key="2">
    <source>
        <dbReference type="EMBL" id="SBS42294.1"/>
    </source>
</evidence>
<accession>A0A1A8U1W3</accession>
<feature type="region of interest" description="Disordered" evidence="1">
    <location>
        <begin position="30"/>
        <end position="56"/>
    </location>
</feature>